<organism evidence="2 3">
    <name type="scientific">Lymnaea stagnalis</name>
    <name type="common">Great pond snail</name>
    <name type="synonym">Helix stagnalis</name>
    <dbReference type="NCBI Taxonomy" id="6523"/>
    <lineage>
        <taxon>Eukaryota</taxon>
        <taxon>Metazoa</taxon>
        <taxon>Spiralia</taxon>
        <taxon>Lophotrochozoa</taxon>
        <taxon>Mollusca</taxon>
        <taxon>Gastropoda</taxon>
        <taxon>Heterobranchia</taxon>
        <taxon>Euthyneura</taxon>
        <taxon>Panpulmonata</taxon>
        <taxon>Hygrophila</taxon>
        <taxon>Lymnaeoidea</taxon>
        <taxon>Lymnaeidae</taxon>
        <taxon>Lymnaea</taxon>
    </lineage>
</organism>
<evidence type="ECO:0008006" key="4">
    <source>
        <dbReference type="Google" id="ProtNLM"/>
    </source>
</evidence>
<evidence type="ECO:0000313" key="3">
    <source>
        <dbReference type="Proteomes" id="UP001497497"/>
    </source>
</evidence>
<keyword evidence="3" id="KW-1185">Reference proteome</keyword>
<dbReference type="PANTHER" id="PTHR24190">
    <property type="entry name" value="ION_TRANS DOMAIN-CONTAINING PROTEIN"/>
    <property type="match status" value="1"/>
</dbReference>
<evidence type="ECO:0000313" key="2">
    <source>
        <dbReference type="EMBL" id="CAL1534374.1"/>
    </source>
</evidence>
<name>A0AAV2HNG9_LYMST</name>
<keyword evidence="1" id="KW-0732">Signal</keyword>
<dbReference type="AlphaFoldDB" id="A0AAV2HNG9"/>
<gene>
    <name evidence="2" type="ORF">GSLYS_00008334001</name>
</gene>
<reference evidence="2 3" key="1">
    <citation type="submission" date="2024-04" db="EMBL/GenBank/DDBJ databases">
        <authorList>
            <consortium name="Genoscope - CEA"/>
            <person name="William W."/>
        </authorList>
    </citation>
    <scope>NUCLEOTIDE SEQUENCE [LARGE SCALE GENOMIC DNA]</scope>
</reference>
<proteinExistence type="predicted"/>
<feature type="signal peptide" evidence="1">
    <location>
        <begin position="1"/>
        <end position="15"/>
    </location>
</feature>
<sequence>MPILLMNLLIGLAVGDIESVQSNARLKRLAMQVELHINMESKMPLCIHRIAQITEFKQFPNKCQRKLENFFSMMSLKSTDSDLKNPQSGMGSYLYEEMYKQKVRMREMTTTLDKNNQLLRQIMQKMEIHTEDEAWDEGAGLSDDSNDELKSSNKQYNSKSFKEKMYLKTAIVSFWKKGFSQL</sequence>
<accession>A0AAV2HNG9</accession>
<dbReference type="PANTHER" id="PTHR24190:SF14">
    <property type="entry name" value="ION TRANSPORT DOMAIN-CONTAINING PROTEIN"/>
    <property type="match status" value="1"/>
</dbReference>
<dbReference type="EMBL" id="CAXITT010000169">
    <property type="protein sequence ID" value="CAL1534374.1"/>
    <property type="molecule type" value="Genomic_DNA"/>
</dbReference>
<dbReference type="Proteomes" id="UP001497497">
    <property type="component" value="Unassembled WGS sequence"/>
</dbReference>
<feature type="chain" id="PRO_5043853128" description="Ion transport domain-containing protein" evidence="1">
    <location>
        <begin position="16"/>
        <end position="182"/>
    </location>
</feature>
<comment type="caution">
    <text evidence="2">The sequence shown here is derived from an EMBL/GenBank/DDBJ whole genome shotgun (WGS) entry which is preliminary data.</text>
</comment>
<evidence type="ECO:0000256" key="1">
    <source>
        <dbReference type="SAM" id="SignalP"/>
    </source>
</evidence>
<protein>
    <recommendedName>
        <fullName evidence="4">Ion transport domain-containing protein</fullName>
    </recommendedName>
</protein>